<dbReference type="InterPro" id="IPR052164">
    <property type="entry name" value="Anthracycline_SecMetBiosynth"/>
</dbReference>
<dbReference type="RefSeq" id="WP_341469210.1">
    <property type="nucleotide sequence ID" value="NZ_CP128399.1"/>
</dbReference>
<name>A0A8T7M1E1_9CHLR</name>
<dbReference type="EMBL" id="CP128399">
    <property type="protein sequence ID" value="WJW67314.1"/>
    <property type="molecule type" value="Genomic_DNA"/>
</dbReference>
<feature type="domain" description="VOC" evidence="1">
    <location>
        <begin position="5"/>
        <end position="124"/>
    </location>
</feature>
<keyword evidence="5" id="KW-1185">Reference proteome</keyword>
<dbReference type="InterPro" id="IPR037523">
    <property type="entry name" value="VOC_core"/>
</dbReference>
<evidence type="ECO:0000313" key="3">
    <source>
        <dbReference type="EMBL" id="WJW67314.1"/>
    </source>
</evidence>
<dbReference type="InterPro" id="IPR004360">
    <property type="entry name" value="Glyas_Fos-R_dOase_dom"/>
</dbReference>
<dbReference type="InterPro" id="IPR029068">
    <property type="entry name" value="Glyas_Bleomycin-R_OHBP_Dase"/>
</dbReference>
<dbReference type="PANTHER" id="PTHR33993">
    <property type="entry name" value="GLYOXALASE-RELATED"/>
    <property type="match status" value="1"/>
</dbReference>
<accession>A0A8T7M1E1</accession>
<dbReference type="Proteomes" id="UP001431572">
    <property type="component" value="Chromosome 1"/>
</dbReference>
<dbReference type="SUPFAM" id="SSF54593">
    <property type="entry name" value="Glyoxalase/Bleomycin resistance protein/Dihydroxybiphenyl dioxygenase"/>
    <property type="match status" value="1"/>
</dbReference>
<reference evidence="3" key="2">
    <citation type="journal article" date="2024" name="Nature">
        <title>Anoxygenic phototroph of the Chloroflexota uses a type I reaction centre.</title>
        <authorList>
            <person name="Tsuji J.M."/>
            <person name="Shaw N.A."/>
            <person name="Nagashima S."/>
            <person name="Venkiteswaran J.J."/>
            <person name="Schiff S.L."/>
            <person name="Watanabe T."/>
            <person name="Fukui M."/>
            <person name="Hanada S."/>
            <person name="Tank M."/>
            <person name="Neufeld J.D."/>
        </authorList>
    </citation>
    <scope>NUCLEOTIDE SEQUENCE</scope>
    <source>
        <strain evidence="3">L227-S17</strain>
    </source>
</reference>
<dbReference type="Gene3D" id="3.10.180.10">
    <property type="entry name" value="2,3-Dihydroxybiphenyl 1,2-Dioxygenase, domain 1"/>
    <property type="match status" value="1"/>
</dbReference>
<organism evidence="2 4">
    <name type="scientific">Candidatus Chlorohelix allophototropha</name>
    <dbReference type="NCBI Taxonomy" id="3003348"/>
    <lineage>
        <taxon>Bacteria</taxon>
        <taxon>Bacillati</taxon>
        <taxon>Chloroflexota</taxon>
        <taxon>Chloroflexia</taxon>
        <taxon>Candidatus Chloroheliales</taxon>
        <taxon>Candidatus Chloroheliaceae</taxon>
        <taxon>Candidatus Chlorohelix</taxon>
    </lineage>
</organism>
<evidence type="ECO:0000313" key="2">
    <source>
        <dbReference type="EMBL" id="NWJ45441.1"/>
    </source>
</evidence>
<dbReference type="AlphaFoldDB" id="A0A8T7M1E1"/>
<proteinExistence type="predicted"/>
<gene>
    <name evidence="2" type="ORF">HXX08_06130</name>
    <name evidence="3" type="ORF">OZ401_000574</name>
</gene>
<dbReference type="PROSITE" id="PS51819">
    <property type="entry name" value="VOC"/>
    <property type="match status" value="1"/>
</dbReference>
<evidence type="ECO:0000259" key="1">
    <source>
        <dbReference type="PROSITE" id="PS51819"/>
    </source>
</evidence>
<evidence type="ECO:0000313" key="4">
    <source>
        <dbReference type="Proteomes" id="UP000521676"/>
    </source>
</evidence>
<protein>
    <submittedName>
        <fullName evidence="2">VOC family protein</fullName>
    </submittedName>
</protein>
<evidence type="ECO:0000313" key="5">
    <source>
        <dbReference type="Proteomes" id="UP001431572"/>
    </source>
</evidence>
<dbReference type="Pfam" id="PF00903">
    <property type="entry name" value="Glyoxalase"/>
    <property type="match status" value="1"/>
</dbReference>
<dbReference type="EMBL" id="JACATZ010000001">
    <property type="protein sequence ID" value="NWJ45441.1"/>
    <property type="molecule type" value="Genomic_DNA"/>
</dbReference>
<dbReference type="Proteomes" id="UP000521676">
    <property type="component" value="Unassembled WGS sequence"/>
</dbReference>
<reference evidence="2 4" key="1">
    <citation type="submission" date="2020-06" db="EMBL/GenBank/DDBJ databases">
        <title>Anoxygenic phototrophic Chloroflexota member uses a Type I reaction center.</title>
        <authorList>
            <person name="Tsuji J.M."/>
            <person name="Shaw N.A."/>
            <person name="Nagashima S."/>
            <person name="Venkiteswaran J."/>
            <person name="Schiff S.L."/>
            <person name="Hanada S."/>
            <person name="Tank M."/>
            <person name="Neufeld J.D."/>
        </authorList>
    </citation>
    <scope>NUCLEOTIDE SEQUENCE [LARGE SCALE GENOMIC DNA]</scope>
    <source>
        <strain evidence="2">L227-S17</strain>
    </source>
</reference>
<sequence length="129" mass="13851">MADHSINHIEISTTNPTISGKFYKELFGWNFVAIPVPSPDDPNMVYHMYSPESGASIAFSLVDNQMVKAGQILPYFTTADVEGTLAQVSSLGGKTILPKMEIPGGDFIGIFSDPVGNLVGVIEQTHHAA</sequence>
<dbReference type="CDD" id="cd07247">
    <property type="entry name" value="SgaA_N_like"/>
    <property type="match status" value="1"/>
</dbReference>